<dbReference type="EMBL" id="AJIL01001215">
    <property type="protein sequence ID" value="KNE88662.1"/>
    <property type="molecule type" value="Genomic_DNA"/>
</dbReference>
<gene>
    <name evidence="4" type="ORF">PSTG_17919</name>
</gene>
<dbReference type="InterPro" id="IPR016148">
    <property type="entry name" value="Pili_assmbl_chaperone_C"/>
</dbReference>
<dbReference type="InterPro" id="IPR037224">
    <property type="entry name" value="PapC_N_sf"/>
</dbReference>
<feature type="signal peptide" evidence="1">
    <location>
        <begin position="1"/>
        <end position="28"/>
    </location>
</feature>
<dbReference type="SUPFAM" id="SSF49584">
    <property type="entry name" value="Periplasmic chaperone C-domain"/>
    <property type="match status" value="1"/>
</dbReference>
<evidence type="ECO:0000256" key="1">
    <source>
        <dbReference type="SAM" id="SignalP"/>
    </source>
</evidence>
<proteinExistence type="predicted"/>
<sequence>MKKLHTDTILLPMLASVALIAYGSPVEARDYFDPGLLTLAGGELKDIDLSIFENADHIPPGSYLVTLVINQTDAGQHTVHFKADDNGKVQPELTPALRRKPKRLSTSYGLDAPTESQTCALRFTQSAQNVRIENPTAYHQTLGTLILNGAPADLQTHPLMLPPYGVLTYSTKVNLEHIRWQAINDYGALSTACQRSLNQKQEAL</sequence>
<evidence type="ECO:0000259" key="2">
    <source>
        <dbReference type="Pfam" id="PF02753"/>
    </source>
</evidence>
<keyword evidence="1" id="KW-0732">Signal</keyword>
<dbReference type="Pfam" id="PF13954">
    <property type="entry name" value="PapC_N"/>
    <property type="match status" value="1"/>
</dbReference>
<evidence type="ECO:0000313" key="4">
    <source>
        <dbReference type="EMBL" id="KNE88662.1"/>
    </source>
</evidence>
<dbReference type="InterPro" id="IPR036316">
    <property type="entry name" value="Pili_assmbl_chap_C_dom_sf"/>
</dbReference>
<comment type="caution">
    <text evidence="4">The sequence shown here is derived from an EMBL/GenBank/DDBJ whole genome shotgun (WGS) entry which is preliminary data.</text>
</comment>
<evidence type="ECO:0000259" key="3">
    <source>
        <dbReference type="Pfam" id="PF13954"/>
    </source>
</evidence>
<name>A0A0L0UNL2_9BASI</name>
<dbReference type="InterPro" id="IPR013783">
    <property type="entry name" value="Ig-like_fold"/>
</dbReference>
<dbReference type="SUPFAM" id="SSF141729">
    <property type="entry name" value="FimD N-terminal domain-like"/>
    <property type="match status" value="1"/>
</dbReference>
<dbReference type="AlphaFoldDB" id="A0A0L0UNL2"/>
<dbReference type="Pfam" id="PF02753">
    <property type="entry name" value="PapD_C"/>
    <property type="match status" value="1"/>
</dbReference>
<dbReference type="Gene3D" id="2.60.40.10">
    <property type="entry name" value="Immunoglobulins"/>
    <property type="match status" value="1"/>
</dbReference>
<dbReference type="Proteomes" id="UP000054564">
    <property type="component" value="Unassembled WGS sequence"/>
</dbReference>
<feature type="domain" description="Pili assembly chaperone C-terminal" evidence="2">
    <location>
        <begin position="132"/>
        <end position="189"/>
    </location>
</feature>
<keyword evidence="5" id="KW-1185">Reference proteome</keyword>
<reference evidence="5" key="1">
    <citation type="submission" date="2014-03" db="EMBL/GenBank/DDBJ databases">
        <title>The Genome Sequence of Puccinia striiformis f. sp. tritici PST-78.</title>
        <authorList>
            <consortium name="The Broad Institute Genome Sequencing Platform"/>
            <person name="Cuomo C."/>
            <person name="Hulbert S."/>
            <person name="Chen X."/>
            <person name="Walker B."/>
            <person name="Young S.K."/>
            <person name="Zeng Q."/>
            <person name="Gargeya S."/>
            <person name="Fitzgerald M."/>
            <person name="Haas B."/>
            <person name="Abouelleil A."/>
            <person name="Alvarado L."/>
            <person name="Arachchi H.M."/>
            <person name="Berlin A.M."/>
            <person name="Chapman S.B."/>
            <person name="Goldberg J."/>
            <person name="Griggs A."/>
            <person name="Gujja S."/>
            <person name="Hansen M."/>
            <person name="Howarth C."/>
            <person name="Imamovic A."/>
            <person name="Larimer J."/>
            <person name="McCowan C."/>
            <person name="Montmayeur A."/>
            <person name="Murphy C."/>
            <person name="Neiman D."/>
            <person name="Pearson M."/>
            <person name="Priest M."/>
            <person name="Roberts A."/>
            <person name="Saif S."/>
            <person name="Shea T."/>
            <person name="Sisk P."/>
            <person name="Sykes S."/>
            <person name="Wortman J."/>
            <person name="Nusbaum C."/>
            <person name="Birren B."/>
        </authorList>
    </citation>
    <scope>NUCLEOTIDE SEQUENCE [LARGE SCALE GENOMIC DNA]</scope>
    <source>
        <strain evidence="5">race PST-78</strain>
    </source>
</reference>
<organism evidence="4 5">
    <name type="scientific">Puccinia striiformis f. sp. tritici PST-78</name>
    <dbReference type="NCBI Taxonomy" id="1165861"/>
    <lineage>
        <taxon>Eukaryota</taxon>
        <taxon>Fungi</taxon>
        <taxon>Dikarya</taxon>
        <taxon>Basidiomycota</taxon>
        <taxon>Pucciniomycotina</taxon>
        <taxon>Pucciniomycetes</taxon>
        <taxon>Pucciniales</taxon>
        <taxon>Pucciniaceae</taxon>
        <taxon>Puccinia</taxon>
    </lineage>
</organism>
<evidence type="ECO:0000313" key="5">
    <source>
        <dbReference type="Proteomes" id="UP000054564"/>
    </source>
</evidence>
<dbReference type="InterPro" id="IPR025885">
    <property type="entry name" value="PapC_N"/>
</dbReference>
<feature type="domain" description="PapC N-terminal" evidence="3">
    <location>
        <begin position="31"/>
        <end position="99"/>
    </location>
</feature>
<accession>A0A0L0UNL2</accession>
<feature type="chain" id="PRO_5005548836" evidence="1">
    <location>
        <begin position="29"/>
        <end position="204"/>
    </location>
</feature>
<protein>
    <submittedName>
        <fullName evidence="4">Uncharacterized protein</fullName>
    </submittedName>
</protein>